<dbReference type="AlphaFoldDB" id="A0AAU7DHG4"/>
<feature type="domain" description="VOC" evidence="1">
    <location>
        <begin position="9"/>
        <end position="121"/>
    </location>
</feature>
<dbReference type="Gene3D" id="3.10.180.10">
    <property type="entry name" value="2,3-Dihydroxybiphenyl 1,2-Dioxygenase, domain 1"/>
    <property type="match status" value="1"/>
</dbReference>
<dbReference type="InterPro" id="IPR004360">
    <property type="entry name" value="Glyas_Fos-R_dOase_dom"/>
</dbReference>
<name>A0AAU7DHG4_9BACT</name>
<sequence>MSEPAQHHAINYIEFTTTDIAGTRAFYEKAFSWNFQEYGPDYIAFDRDHAGIDGGFRKGEPTQSQSDTAPLVVLYSQELKATQDAIIAAGGSIVVPTFDFPGGKRFHFSDGQGNILAVWSE</sequence>
<dbReference type="CDD" id="cd07247">
    <property type="entry name" value="SgaA_N_like"/>
    <property type="match status" value="1"/>
</dbReference>
<proteinExistence type="predicted"/>
<dbReference type="PROSITE" id="PS51819">
    <property type="entry name" value="VOC"/>
    <property type="match status" value="1"/>
</dbReference>
<dbReference type="InterPro" id="IPR037523">
    <property type="entry name" value="VOC_core"/>
</dbReference>
<evidence type="ECO:0000259" key="1">
    <source>
        <dbReference type="PROSITE" id="PS51819"/>
    </source>
</evidence>
<dbReference type="InterPro" id="IPR052164">
    <property type="entry name" value="Anthracycline_SecMetBiosynth"/>
</dbReference>
<evidence type="ECO:0000313" key="2">
    <source>
        <dbReference type="EMBL" id="XBH17144.1"/>
    </source>
</evidence>
<dbReference type="EMBL" id="CP121196">
    <property type="protein sequence ID" value="XBH17144.1"/>
    <property type="molecule type" value="Genomic_DNA"/>
</dbReference>
<accession>A0AAU7DHG4</accession>
<dbReference type="Pfam" id="PF00903">
    <property type="entry name" value="Glyoxalase"/>
    <property type="match status" value="1"/>
</dbReference>
<dbReference type="InterPro" id="IPR029068">
    <property type="entry name" value="Glyas_Bleomycin-R_OHBP_Dase"/>
</dbReference>
<dbReference type="SUPFAM" id="SSF54593">
    <property type="entry name" value="Glyoxalase/Bleomycin resistance protein/Dihydroxybiphenyl dioxygenase"/>
    <property type="match status" value="1"/>
</dbReference>
<dbReference type="RefSeq" id="WP_348262375.1">
    <property type="nucleotide sequence ID" value="NZ_CP121196.1"/>
</dbReference>
<organism evidence="2">
    <name type="scientific">Telmatobacter sp. DSM 110680</name>
    <dbReference type="NCBI Taxonomy" id="3036704"/>
    <lineage>
        <taxon>Bacteria</taxon>
        <taxon>Pseudomonadati</taxon>
        <taxon>Acidobacteriota</taxon>
        <taxon>Terriglobia</taxon>
        <taxon>Terriglobales</taxon>
        <taxon>Acidobacteriaceae</taxon>
        <taxon>Telmatobacter</taxon>
    </lineage>
</organism>
<reference evidence="2" key="1">
    <citation type="submission" date="2023-03" db="EMBL/GenBank/DDBJ databases">
        <title>Edaphobacter sp.</title>
        <authorList>
            <person name="Huber K.J."/>
            <person name="Papendorf J."/>
            <person name="Pilke C."/>
            <person name="Bunk B."/>
            <person name="Sproeer C."/>
            <person name="Pester M."/>
        </authorList>
    </citation>
    <scope>NUCLEOTIDE SEQUENCE</scope>
    <source>
        <strain evidence="2">DSM 110680</strain>
    </source>
</reference>
<dbReference type="PANTHER" id="PTHR33993:SF1">
    <property type="entry name" value="GLYOXALASE FAMILY PROTEIN"/>
    <property type="match status" value="1"/>
</dbReference>
<protein>
    <submittedName>
        <fullName evidence="2">VOC family protein</fullName>
    </submittedName>
</protein>
<dbReference type="PANTHER" id="PTHR33993">
    <property type="entry name" value="GLYOXALASE-RELATED"/>
    <property type="match status" value="1"/>
</dbReference>
<gene>
    <name evidence="2" type="ORF">P8935_21575</name>
</gene>